<dbReference type="InterPro" id="IPR054076">
    <property type="entry name" value="ZUO1-like_ZHD"/>
</dbReference>
<reference evidence="8" key="1">
    <citation type="submission" date="2021-06" db="EMBL/GenBank/DDBJ databases">
        <authorList>
            <person name="Kallberg Y."/>
            <person name="Tangrot J."/>
            <person name="Rosling A."/>
        </authorList>
    </citation>
    <scope>NUCLEOTIDE SEQUENCE</scope>
    <source>
        <strain evidence="8">UK204</strain>
    </source>
</reference>
<dbReference type="PROSITE" id="PS50157">
    <property type="entry name" value="ZINC_FINGER_C2H2_2"/>
    <property type="match status" value="1"/>
</dbReference>
<dbReference type="SMART" id="SM00271">
    <property type="entry name" value="DnaJ"/>
    <property type="match status" value="1"/>
</dbReference>
<evidence type="ECO:0000256" key="1">
    <source>
        <dbReference type="ARBA" id="ARBA00022723"/>
    </source>
</evidence>
<protein>
    <submittedName>
        <fullName evidence="8">11144_t:CDS:1</fullName>
    </submittedName>
</protein>
<dbReference type="FunFam" id="1.10.287.110:FF:000046">
    <property type="entry name" value="dnaJ homolog subfamily C member 21"/>
    <property type="match status" value="1"/>
</dbReference>
<dbReference type="InterPro" id="IPR018253">
    <property type="entry name" value="DnaJ_domain_CS"/>
</dbReference>
<evidence type="ECO:0000256" key="5">
    <source>
        <dbReference type="SAM" id="MobiDB-lite"/>
    </source>
</evidence>
<dbReference type="Pfam" id="PF12171">
    <property type="entry name" value="zf-C2H2_jaz"/>
    <property type="match status" value="1"/>
</dbReference>
<keyword evidence="1" id="KW-0479">Metal-binding</keyword>
<feature type="compositionally biased region" description="Basic residues" evidence="5">
    <location>
        <begin position="341"/>
        <end position="354"/>
    </location>
</feature>
<gene>
    <name evidence="8" type="ORF">FCALED_LOCUS5369</name>
</gene>
<evidence type="ECO:0000256" key="2">
    <source>
        <dbReference type="ARBA" id="ARBA00022771"/>
    </source>
</evidence>
<keyword evidence="3" id="KW-0862">Zinc</keyword>
<dbReference type="InterPro" id="IPR001623">
    <property type="entry name" value="DnaJ_domain"/>
</dbReference>
<dbReference type="PROSITE" id="PS00636">
    <property type="entry name" value="DNAJ_1"/>
    <property type="match status" value="1"/>
</dbReference>
<dbReference type="GO" id="GO:0008270">
    <property type="term" value="F:zinc ion binding"/>
    <property type="evidence" value="ECO:0007669"/>
    <property type="project" value="UniProtKB-KW"/>
</dbReference>
<dbReference type="Gene3D" id="3.30.160.60">
    <property type="entry name" value="Classic Zinc Finger"/>
    <property type="match status" value="1"/>
</dbReference>
<dbReference type="SUPFAM" id="SSF57667">
    <property type="entry name" value="beta-beta-alpha zinc fingers"/>
    <property type="match status" value="1"/>
</dbReference>
<evidence type="ECO:0000313" key="8">
    <source>
        <dbReference type="EMBL" id="CAG8535184.1"/>
    </source>
</evidence>
<evidence type="ECO:0000313" key="9">
    <source>
        <dbReference type="Proteomes" id="UP000789570"/>
    </source>
</evidence>
<dbReference type="AlphaFoldDB" id="A0A9N9FGV7"/>
<evidence type="ECO:0000256" key="3">
    <source>
        <dbReference type="ARBA" id="ARBA00022833"/>
    </source>
</evidence>
<dbReference type="PROSITE" id="PS50076">
    <property type="entry name" value="DNAJ_2"/>
    <property type="match status" value="1"/>
</dbReference>
<dbReference type="Gene3D" id="1.10.287.110">
    <property type="entry name" value="DnaJ domain"/>
    <property type="match status" value="1"/>
</dbReference>
<dbReference type="PANTHER" id="PTHR44029:SF1">
    <property type="entry name" value="DNAJ HOMOLOG SUBFAMILY C MEMBER 21"/>
    <property type="match status" value="1"/>
</dbReference>
<dbReference type="InterPro" id="IPR036869">
    <property type="entry name" value="J_dom_sf"/>
</dbReference>
<dbReference type="CDD" id="cd06257">
    <property type="entry name" value="DnaJ"/>
    <property type="match status" value="1"/>
</dbReference>
<comment type="caution">
    <text evidence="8">The sequence shown here is derived from an EMBL/GenBank/DDBJ whole genome shotgun (WGS) entry which is preliminary data.</text>
</comment>
<dbReference type="Pfam" id="PF21884">
    <property type="entry name" value="ZUO1-like_ZHD"/>
    <property type="match status" value="1"/>
</dbReference>
<dbReference type="PRINTS" id="PR00625">
    <property type="entry name" value="JDOMAIN"/>
</dbReference>
<feature type="domain" description="J" evidence="6">
    <location>
        <begin position="4"/>
        <end position="70"/>
    </location>
</feature>
<dbReference type="Proteomes" id="UP000789570">
    <property type="component" value="Unassembled WGS sequence"/>
</dbReference>
<sequence>MRTCFYELLEVDHKVPAEEIKKAYRRKALEWHPDKNYHRVEEATEKFALIQEAYEVLSDSHERAWYDGHRDAILREGKFECVLDARGRFRTTVQGTRAEDILRFFTAACYHGFDDSAKGFYTVYRTIFQKLADEEADAFVHDRGEDADDFHPYPSFGDSKVPIDSYDLGSGNPIKNFYTAWMNFSTQKSFRWFDKYRLSEAPDRTVKRYMEKENKKSRDLARKEYNDTVLTLVEYVKKRDPRYKAFIEAAEIRKKAQITESFKNENAWKNHEKSKKHVKNVELLKEEMHEEDEELISNVEAGELENELKFENGAQNGHQDINPDKRDSDEEEGSDLLTPKKGFKKNKKQKKKLKTPNWGYDDEAKVNSTKEKSPKNGVTKGVASEDEIDLSESLEKTKINSRGGFESEEDSGTTPYFLKDGNIDQNESVNQIKCNVCSEAFQTRNKLFDHIKETKHALAESVNSGKKKKKNAR</sequence>
<keyword evidence="2 4" id="KW-0863">Zinc-finger</keyword>
<evidence type="ECO:0000256" key="4">
    <source>
        <dbReference type="PROSITE-ProRule" id="PRU00042"/>
    </source>
</evidence>
<accession>A0A9N9FGV7</accession>
<dbReference type="PANTHER" id="PTHR44029">
    <property type="entry name" value="DNAJ HOMOLOG SUBFAMILY C MEMBER 21"/>
    <property type="match status" value="1"/>
</dbReference>
<dbReference type="GO" id="GO:0005737">
    <property type="term" value="C:cytoplasm"/>
    <property type="evidence" value="ECO:0007669"/>
    <property type="project" value="TreeGrafter"/>
</dbReference>
<organism evidence="8 9">
    <name type="scientific">Funneliformis caledonium</name>
    <dbReference type="NCBI Taxonomy" id="1117310"/>
    <lineage>
        <taxon>Eukaryota</taxon>
        <taxon>Fungi</taxon>
        <taxon>Fungi incertae sedis</taxon>
        <taxon>Mucoromycota</taxon>
        <taxon>Glomeromycotina</taxon>
        <taxon>Glomeromycetes</taxon>
        <taxon>Glomerales</taxon>
        <taxon>Glomeraceae</taxon>
        <taxon>Funneliformis</taxon>
    </lineage>
</organism>
<dbReference type="InterPro" id="IPR051964">
    <property type="entry name" value="Chaperone_stress_response"/>
</dbReference>
<evidence type="ECO:0000259" key="7">
    <source>
        <dbReference type="PROSITE" id="PS50157"/>
    </source>
</evidence>
<dbReference type="OrthoDB" id="5894at2759"/>
<dbReference type="Pfam" id="PF00226">
    <property type="entry name" value="DnaJ"/>
    <property type="match status" value="1"/>
</dbReference>
<dbReference type="EMBL" id="CAJVPQ010001153">
    <property type="protein sequence ID" value="CAG8535184.1"/>
    <property type="molecule type" value="Genomic_DNA"/>
</dbReference>
<dbReference type="PROSITE" id="PS00028">
    <property type="entry name" value="ZINC_FINGER_C2H2_1"/>
    <property type="match status" value="1"/>
</dbReference>
<feature type="compositionally biased region" description="Basic and acidic residues" evidence="5">
    <location>
        <begin position="362"/>
        <end position="374"/>
    </location>
</feature>
<name>A0A9N9FGV7_9GLOM</name>
<dbReference type="SUPFAM" id="SSF46565">
    <property type="entry name" value="Chaperone J-domain"/>
    <property type="match status" value="1"/>
</dbReference>
<proteinExistence type="predicted"/>
<keyword evidence="9" id="KW-1185">Reference proteome</keyword>
<dbReference type="InterPro" id="IPR022755">
    <property type="entry name" value="Znf_C2H2_jaz"/>
</dbReference>
<dbReference type="InterPro" id="IPR013087">
    <property type="entry name" value="Znf_C2H2_type"/>
</dbReference>
<feature type="domain" description="C2H2-type" evidence="7">
    <location>
        <begin position="432"/>
        <end position="461"/>
    </location>
</feature>
<feature type="region of interest" description="Disordered" evidence="5">
    <location>
        <begin position="311"/>
        <end position="393"/>
    </location>
</feature>
<dbReference type="InterPro" id="IPR036236">
    <property type="entry name" value="Znf_C2H2_sf"/>
</dbReference>
<evidence type="ECO:0000259" key="6">
    <source>
        <dbReference type="PROSITE" id="PS50076"/>
    </source>
</evidence>